<evidence type="ECO:0000313" key="2">
    <source>
        <dbReference type="Proteomes" id="UP001491310"/>
    </source>
</evidence>
<comment type="caution">
    <text evidence="1">The sequence shown here is derived from an EMBL/GenBank/DDBJ whole genome shotgun (WGS) entry which is preliminary data.</text>
</comment>
<accession>A0ABR2YG10</accession>
<evidence type="ECO:0008006" key="3">
    <source>
        <dbReference type="Google" id="ProtNLM"/>
    </source>
</evidence>
<dbReference type="EMBL" id="JALJOT010000012">
    <property type="protein sequence ID" value="KAK9904779.1"/>
    <property type="molecule type" value="Genomic_DNA"/>
</dbReference>
<dbReference type="Proteomes" id="UP001491310">
    <property type="component" value="Unassembled WGS sequence"/>
</dbReference>
<protein>
    <recommendedName>
        <fullName evidence="3">Endonuclease/exonuclease/phosphatase domain-containing protein</fullName>
    </recommendedName>
</protein>
<keyword evidence="2" id="KW-1185">Reference proteome</keyword>
<evidence type="ECO:0000313" key="1">
    <source>
        <dbReference type="EMBL" id="KAK9904779.1"/>
    </source>
</evidence>
<reference evidence="1 2" key="1">
    <citation type="journal article" date="2024" name="Nat. Commun.">
        <title>Phylogenomics reveals the evolutionary origins of lichenization in chlorophyte algae.</title>
        <authorList>
            <person name="Puginier C."/>
            <person name="Libourel C."/>
            <person name="Otte J."/>
            <person name="Skaloud P."/>
            <person name="Haon M."/>
            <person name="Grisel S."/>
            <person name="Petersen M."/>
            <person name="Berrin J.G."/>
            <person name="Delaux P.M."/>
            <person name="Dal Grande F."/>
            <person name="Keller J."/>
        </authorList>
    </citation>
    <scope>NUCLEOTIDE SEQUENCE [LARGE SCALE GENOMIC DNA]</scope>
    <source>
        <strain evidence="1 2">SAG 216-7</strain>
    </source>
</reference>
<name>A0ABR2YG10_9CHLO</name>
<gene>
    <name evidence="1" type="ORF">WJX75_002370</name>
</gene>
<sequence>MAGKQASRLSVLQGSVVVIRLNFLNNRPAGEQMDVWVMRKADDARLHFWGISQMERESALEAIAATKSIWFLGDVNSELDSYWYMMQPVYRHFPEVKAKHHVLLDFNNLTLPKGFEARMPKNDTISPSSGWLGALYALQCSQPLGVKLHLFGFNWNSVHSDAHSIKDEERVFREAEKEGLVVIHPTECSGLRSCSANETHKDCHLKRNSKNGQHEYVCNKGNLGLKNRWEKPQRTGVVFLRVCSEP</sequence>
<proteinExistence type="predicted"/>
<organism evidence="1 2">
    <name type="scientific">Coccomyxa subellipsoidea</name>
    <dbReference type="NCBI Taxonomy" id="248742"/>
    <lineage>
        <taxon>Eukaryota</taxon>
        <taxon>Viridiplantae</taxon>
        <taxon>Chlorophyta</taxon>
        <taxon>core chlorophytes</taxon>
        <taxon>Trebouxiophyceae</taxon>
        <taxon>Trebouxiophyceae incertae sedis</taxon>
        <taxon>Coccomyxaceae</taxon>
        <taxon>Coccomyxa</taxon>
    </lineage>
</organism>